<dbReference type="EMBL" id="JABBVZ010000194">
    <property type="protein sequence ID" value="NMP24998.1"/>
    <property type="molecule type" value="Genomic_DNA"/>
</dbReference>
<keyword evidence="2" id="KW-1185">Reference proteome</keyword>
<protein>
    <recommendedName>
        <fullName evidence="3">DUF2089 domain-containing protein</fullName>
    </recommendedName>
</protein>
<evidence type="ECO:0000313" key="1">
    <source>
        <dbReference type="EMBL" id="NMP24998.1"/>
    </source>
</evidence>
<gene>
    <name evidence="1" type="ORF">HIJ39_22075</name>
</gene>
<dbReference type="RefSeq" id="WP_169103198.1">
    <property type="nucleotide sequence ID" value="NZ_JABBVZ010000194.1"/>
</dbReference>
<proteinExistence type="predicted"/>
<accession>A0A7Y0L7Z9</accession>
<organism evidence="1 2">
    <name type="scientific">Sulfobacillus harzensis</name>
    <dbReference type="NCBI Taxonomy" id="2729629"/>
    <lineage>
        <taxon>Bacteria</taxon>
        <taxon>Bacillati</taxon>
        <taxon>Bacillota</taxon>
        <taxon>Clostridia</taxon>
        <taxon>Eubacteriales</taxon>
        <taxon>Clostridiales Family XVII. Incertae Sedis</taxon>
        <taxon>Sulfobacillus</taxon>
    </lineage>
</organism>
<dbReference type="Proteomes" id="UP000533476">
    <property type="component" value="Unassembled WGS sequence"/>
</dbReference>
<evidence type="ECO:0000313" key="2">
    <source>
        <dbReference type="Proteomes" id="UP000533476"/>
    </source>
</evidence>
<evidence type="ECO:0008006" key="3">
    <source>
        <dbReference type="Google" id="ProtNLM"/>
    </source>
</evidence>
<dbReference type="AlphaFoldDB" id="A0A7Y0L7Z9"/>
<comment type="caution">
    <text evidence="1">The sequence shown here is derived from an EMBL/GenBank/DDBJ whole genome shotgun (WGS) entry which is preliminary data.</text>
</comment>
<sequence length="149" mass="16228">MREEKLTILRMLRDGRVSREDAIKLLQAIGVPLLDQSQAKAILGQVERGVLSPDDAADQLEGNNKVEGTAESPRRLCIRVEKDGKQAVNVRVPLGLIDVGMRLLGKNPVMVNGRPVDARVIWEAVKSGTMGTILDIDGDDGQHVEIAVE</sequence>
<name>A0A7Y0L7Z9_9FIRM</name>
<reference evidence="1 2" key="1">
    <citation type="submission" date="2020-04" db="EMBL/GenBank/DDBJ databases">
        <authorList>
            <person name="Zhang R."/>
            <person name="Schippers A."/>
        </authorList>
    </citation>
    <scope>NUCLEOTIDE SEQUENCE [LARGE SCALE GENOMIC DNA]</scope>
    <source>
        <strain evidence="1 2">DSM 109850</strain>
    </source>
</reference>